<comment type="similarity">
    <text evidence="4">Belongs to the succinate/malate CoA ligase alpha subunit family.</text>
</comment>
<keyword evidence="3" id="KW-0547">Nucleotide-binding</keyword>
<organism evidence="7 8">
    <name type="scientific">Candidatus Thermofonsia Clade 1 bacterium</name>
    <dbReference type="NCBI Taxonomy" id="2364210"/>
    <lineage>
        <taxon>Bacteria</taxon>
        <taxon>Bacillati</taxon>
        <taxon>Chloroflexota</taxon>
        <taxon>Candidatus Thermofontia</taxon>
        <taxon>Candidatus Thermofonsia Clade 1</taxon>
    </lineage>
</organism>
<dbReference type="NCBIfam" id="NF004230">
    <property type="entry name" value="PRK05678.1"/>
    <property type="match status" value="1"/>
</dbReference>
<accession>A0A2M8NYX8</accession>
<dbReference type="EMBL" id="PGTK01000009">
    <property type="protein sequence ID" value="PJF30492.1"/>
    <property type="molecule type" value="Genomic_DNA"/>
</dbReference>
<dbReference type="InterPro" id="IPR005810">
    <property type="entry name" value="CoA_lig_alpha"/>
</dbReference>
<dbReference type="Gene3D" id="3.40.50.261">
    <property type="entry name" value="Succinyl-CoA synthetase domains"/>
    <property type="match status" value="1"/>
</dbReference>
<dbReference type="Gene3D" id="3.40.50.720">
    <property type="entry name" value="NAD(P)-binding Rossmann-like Domain"/>
    <property type="match status" value="1"/>
</dbReference>
<dbReference type="Proteomes" id="UP000228921">
    <property type="component" value="Unassembled WGS sequence"/>
</dbReference>
<dbReference type="FunFam" id="3.40.50.720:FF:000277">
    <property type="entry name" value="Succinate--CoA ligase [ADP-forming] subunit alpha"/>
    <property type="match status" value="1"/>
</dbReference>
<dbReference type="GO" id="GO:0009361">
    <property type="term" value="C:succinate-CoA ligase complex (ADP-forming)"/>
    <property type="evidence" value="ECO:0007669"/>
    <property type="project" value="TreeGrafter"/>
</dbReference>
<evidence type="ECO:0000313" key="8">
    <source>
        <dbReference type="Proteomes" id="UP000228921"/>
    </source>
</evidence>
<dbReference type="GO" id="GO:0006099">
    <property type="term" value="P:tricarboxylic acid cycle"/>
    <property type="evidence" value="ECO:0007669"/>
    <property type="project" value="UniProtKB-UniPathway"/>
</dbReference>
<dbReference type="GO" id="GO:0004776">
    <property type="term" value="F:succinate-CoA ligase (GDP-forming) activity"/>
    <property type="evidence" value="ECO:0007669"/>
    <property type="project" value="TreeGrafter"/>
</dbReference>
<dbReference type="PIRSF" id="PIRSF001553">
    <property type="entry name" value="SucCS_alpha"/>
    <property type="match status" value="1"/>
</dbReference>
<dbReference type="SUPFAM" id="SSF51735">
    <property type="entry name" value="NAD(P)-binding Rossmann-fold domains"/>
    <property type="match status" value="1"/>
</dbReference>
<dbReference type="AlphaFoldDB" id="A0A2M8NYX8"/>
<dbReference type="SUPFAM" id="SSF52210">
    <property type="entry name" value="Succinyl-CoA synthetase domains"/>
    <property type="match status" value="1"/>
</dbReference>
<sequence length="285" mass="30490">MWLPTRASRVMVQGITGREGAYHTAQMLAYGTNIVAGVTPGKGGEWLFERIPIFDSVQEARHATGATISVMFVPPRAAVDALYEAISAQLELIICITENIPVRDMTHVKRLLSLSSTRLIGPSSPGLIVPNQIKLGIIPSEIVKAGNVGIVSRSSTLLYEVTEILTRHGIGQRACIGLGGDTVSGTHFVDAFALFEDDPHTDRVVLIGEIGGVSEQQAARFIRERMTKPVIAYIVGKTSPKNQRMGHAGAIIEGEIGGYAEKVEALRSAGVRLADSPDQIAALLS</sequence>
<name>A0A2M8NYX8_9CHLR</name>
<evidence type="ECO:0000256" key="1">
    <source>
        <dbReference type="ARBA" id="ARBA00022532"/>
    </source>
</evidence>
<dbReference type="InterPro" id="IPR003781">
    <property type="entry name" value="CoA-bd"/>
</dbReference>
<dbReference type="PRINTS" id="PR01798">
    <property type="entry name" value="SCOASYNTHASE"/>
</dbReference>
<dbReference type="Pfam" id="PF00549">
    <property type="entry name" value="Ligase_CoA"/>
    <property type="match status" value="1"/>
</dbReference>
<keyword evidence="1" id="KW-0816">Tricarboxylic acid cycle</keyword>
<dbReference type="PANTHER" id="PTHR11117:SF2">
    <property type="entry name" value="SUCCINATE--COA LIGASE [ADP_GDP-FORMING] SUBUNIT ALPHA, MITOCHONDRIAL"/>
    <property type="match status" value="1"/>
</dbReference>
<evidence type="ECO:0000256" key="2">
    <source>
        <dbReference type="ARBA" id="ARBA00022598"/>
    </source>
</evidence>
<dbReference type="InterPro" id="IPR005811">
    <property type="entry name" value="SUCC_ACL_C"/>
</dbReference>
<dbReference type="InterPro" id="IPR016102">
    <property type="entry name" value="Succinyl-CoA_synth-like"/>
</dbReference>
<comment type="caution">
    <text evidence="7">The sequence shown here is derived from an EMBL/GenBank/DDBJ whole genome shotgun (WGS) entry which is preliminary data.</text>
</comment>
<dbReference type="SMART" id="SM00881">
    <property type="entry name" value="CoA_binding"/>
    <property type="match status" value="1"/>
</dbReference>
<gene>
    <name evidence="7" type="ORF">CUN51_07515</name>
</gene>
<dbReference type="UniPathway" id="UPA00223">
    <property type="reaction ID" value="UER00999"/>
</dbReference>
<evidence type="ECO:0000256" key="4">
    <source>
        <dbReference type="ARBA" id="ARBA00060724"/>
    </source>
</evidence>
<feature type="active site" description="Tele-phosphohistidine intermediate" evidence="5">
    <location>
        <position position="247"/>
    </location>
</feature>
<dbReference type="GO" id="GO:0004775">
    <property type="term" value="F:succinate-CoA ligase (ADP-forming) activity"/>
    <property type="evidence" value="ECO:0007669"/>
    <property type="project" value="TreeGrafter"/>
</dbReference>
<protein>
    <submittedName>
        <fullName evidence="7">Succinate--CoA ligase subunit alpha</fullName>
    </submittedName>
</protein>
<dbReference type="InterPro" id="IPR036291">
    <property type="entry name" value="NAD(P)-bd_dom_sf"/>
</dbReference>
<dbReference type="GO" id="GO:0000166">
    <property type="term" value="F:nucleotide binding"/>
    <property type="evidence" value="ECO:0007669"/>
    <property type="project" value="UniProtKB-KW"/>
</dbReference>
<reference evidence="7 8" key="1">
    <citation type="submission" date="2017-11" db="EMBL/GenBank/DDBJ databases">
        <title>Evolution of Phototrophy in the Chloroflexi Phylum Driven by Horizontal Gene Transfer.</title>
        <authorList>
            <person name="Ward L.M."/>
            <person name="Hemp J."/>
            <person name="Shih P.M."/>
            <person name="Mcglynn S.E."/>
            <person name="Fischer W."/>
        </authorList>
    </citation>
    <scope>NUCLEOTIDE SEQUENCE [LARGE SCALE GENOMIC DNA]</scope>
    <source>
        <strain evidence="7">CP2_2F</strain>
    </source>
</reference>
<dbReference type="Pfam" id="PF02629">
    <property type="entry name" value="CoA_binding"/>
    <property type="match status" value="1"/>
</dbReference>
<dbReference type="NCBIfam" id="TIGR01019">
    <property type="entry name" value="sucCoAalpha"/>
    <property type="match status" value="1"/>
</dbReference>
<evidence type="ECO:0000256" key="5">
    <source>
        <dbReference type="PIRSR" id="PIRSR001553-1"/>
    </source>
</evidence>
<keyword evidence="2 7" id="KW-0436">Ligase</keyword>
<proteinExistence type="inferred from homology"/>
<evidence type="ECO:0000313" key="7">
    <source>
        <dbReference type="EMBL" id="PJF30492.1"/>
    </source>
</evidence>
<dbReference type="PANTHER" id="PTHR11117">
    <property type="entry name" value="SUCCINYL-COA LIGASE SUBUNIT ALPHA"/>
    <property type="match status" value="1"/>
</dbReference>
<evidence type="ECO:0000256" key="3">
    <source>
        <dbReference type="ARBA" id="ARBA00022741"/>
    </source>
</evidence>
<dbReference type="FunFam" id="3.40.50.261:FF:000006">
    <property type="entry name" value="Succinate--CoA ligase [ADP-forming] subunit alpha"/>
    <property type="match status" value="1"/>
</dbReference>
<evidence type="ECO:0000259" key="6">
    <source>
        <dbReference type="SMART" id="SM00881"/>
    </source>
</evidence>
<feature type="domain" description="CoA-binding" evidence="6">
    <location>
        <begin position="4"/>
        <end position="100"/>
    </location>
</feature>